<protein>
    <recommendedName>
        <fullName evidence="3">Regulatory protein YycH domain-containing protein</fullName>
    </recommendedName>
</protein>
<reference evidence="2" key="1">
    <citation type="journal article" date="2018" name="Antonie Van Leeuwenhoek">
        <title>Proteinivorax hydrogeniformans sp. nov., an anaerobic, haloalkaliphilic bacterium fermenting proteinaceous compounds with high hydrogen production.</title>
        <authorList>
            <person name="Boltyanskaya Y."/>
            <person name="Detkova E."/>
            <person name="Pimenov N."/>
            <person name="Kevbrin V."/>
        </authorList>
    </citation>
    <scope>NUCLEOTIDE SEQUENCE</scope>
    <source>
        <strain evidence="2">Z-710</strain>
    </source>
</reference>
<evidence type="ECO:0008006" key="3">
    <source>
        <dbReference type="Google" id="ProtNLM"/>
    </source>
</evidence>
<name>A0AAU8HT04_9FIRM</name>
<dbReference type="InterPro" id="IPR042274">
    <property type="entry name" value="YycH/YycI_2"/>
</dbReference>
<accession>A0AAU8HT04</accession>
<reference evidence="2" key="2">
    <citation type="submission" date="2024-06" db="EMBL/GenBank/DDBJ databases">
        <authorList>
            <person name="Petrova K.O."/>
            <person name="Toshchakov S.V."/>
            <person name="Boltjanskaja Y.V."/>
            <person name="Kevbrin V.V."/>
        </authorList>
    </citation>
    <scope>NUCLEOTIDE SEQUENCE</scope>
    <source>
        <strain evidence="2">Z-710</strain>
    </source>
</reference>
<dbReference type="EMBL" id="CP159485">
    <property type="protein sequence ID" value="XCI28703.1"/>
    <property type="molecule type" value="Genomic_DNA"/>
</dbReference>
<dbReference type="RefSeq" id="WP_353893255.1">
    <property type="nucleotide sequence ID" value="NZ_CP159485.1"/>
</dbReference>
<evidence type="ECO:0000256" key="1">
    <source>
        <dbReference type="SAM" id="Phobius"/>
    </source>
</evidence>
<keyword evidence="1" id="KW-1133">Transmembrane helix</keyword>
<evidence type="ECO:0000313" key="2">
    <source>
        <dbReference type="EMBL" id="XCI28703.1"/>
    </source>
</evidence>
<sequence length="437" mass="49284">MSREALKSYLLIAMVGLSVVLTTYLVVGTANEHPPIDQGFESVYVGRVPDYNDLVVPWQTVITSGKEEGRLLNPNVDSYYFLVENIIDSLSFDGLRVNWVMSGIDLNELKSEGVFLNYGHWDSSVGFDLTSTPLGEEYLPYPEIHAVYFNADSQRIAVFNYELGAMWTQQAHFNTDYVTELIEEVERQDRTLVYPLDLNKSDGIVFAPHGRQEMLRLIISPRETDLSALKQSFFPALTAREIQEKDGSTIVTDGVSGLRIYPDDVFEYTSTKESSGPVYLPVRENLEIAIDFIGKHGGWPARSSYLRRVNKVDAFHSEVQLDFGYYAYGYPLVADDSSIEVTLQGGKVTRYYRNTVSPVNLEVESVNRNVINYLFALNIAEREEVGRVRKMYLAYHLGTKKDGVLDPVWVIKGEHKNIYIQGYTGDIVEISAVQGGA</sequence>
<dbReference type="AlphaFoldDB" id="A0AAU8HT04"/>
<dbReference type="Gene3D" id="3.30.310.160">
    <property type="entry name" value="YycH protein, domain 2"/>
    <property type="match status" value="1"/>
</dbReference>
<organism evidence="2">
    <name type="scientific">Proteinivorax hydrogeniformans</name>
    <dbReference type="NCBI Taxonomy" id="1826727"/>
    <lineage>
        <taxon>Bacteria</taxon>
        <taxon>Bacillati</taxon>
        <taxon>Bacillota</taxon>
        <taxon>Clostridia</taxon>
        <taxon>Eubacteriales</taxon>
        <taxon>Proteinivoracaceae</taxon>
        <taxon>Proteinivorax</taxon>
    </lineage>
</organism>
<proteinExistence type="predicted"/>
<feature type="transmembrane region" description="Helical" evidence="1">
    <location>
        <begin position="9"/>
        <end position="27"/>
    </location>
</feature>
<gene>
    <name evidence="2" type="ORF">PRVXH_002674</name>
</gene>
<keyword evidence="1" id="KW-0472">Membrane</keyword>
<keyword evidence="1" id="KW-0812">Transmembrane</keyword>